<dbReference type="Pfam" id="PF00777">
    <property type="entry name" value="Glyco_transf_29"/>
    <property type="match status" value="1"/>
</dbReference>
<comment type="catalytic activity">
    <reaction evidence="23">
        <text>a ganglioside GA1 (d18:1(4E)) + CMP-N-acetyl-beta-neuraminate = a ganglioside GM1b (d18:1(4E)) + CMP + H(+)</text>
        <dbReference type="Rhea" id="RHEA:47560"/>
        <dbReference type="ChEBI" id="CHEBI:15378"/>
        <dbReference type="ChEBI" id="CHEBI:27938"/>
        <dbReference type="ChEBI" id="CHEBI:57812"/>
        <dbReference type="ChEBI" id="CHEBI:60377"/>
        <dbReference type="ChEBI" id="CHEBI:78568"/>
    </reaction>
    <physiologicalReaction direction="left-to-right" evidence="23">
        <dbReference type="Rhea" id="RHEA:47561"/>
    </physiologicalReaction>
</comment>
<keyword evidence="6" id="KW-0964">Secreted</keyword>
<dbReference type="GO" id="GO:0005576">
    <property type="term" value="C:extracellular region"/>
    <property type="evidence" value="ECO:0007669"/>
    <property type="project" value="UniProtKB-SubCell"/>
</dbReference>
<evidence type="ECO:0000256" key="16">
    <source>
        <dbReference type="ARBA" id="ARBA00023180"/>
    </source>
</evidence>
<comment type="catalytic activity">
    <reaction evidence="25">
        <text>a ganglioside GA1 + CMP-N-acetyl-beta-neuraminate = a ganglioside GM1b + CMP + H(+)</text>
        <dbReference type="Rhea" id="RHEA:48244"/>
        <dbReference type="ChEBI" id="CHEBI:15378"/>
        <dbReference type="ChEBI" id="CHEBI:57812"/>
        <dbReference type="ChEBI" id="CHEBI:60377"/>
        <dbReference type="ChEBI" id="CHEBI:88069"/>
        <dbReference type="ChEBI" id="CHEBI:90151"/>
    </reaction>
    <physiologicalReaction direction="left-to-right" evidence="25">
        <dbReference type="Rhea" id="RHEA:48245"/>
    </physiologicalReaction>
</comment>
<evidence type="ECO:0000256" key="28">
    <source>
        <dbReference type="ARBA" id="ARBA00062545"/>
    </source>
</evidence>
<dbReference type="GO" id="GO:0006629">
    <property type="term" value="P:lipid metabolic process"/>
    <property type="evidence" value="ECO:0007669"/>
    <property type="project" value="UniProtKB-KW"/>
</dbReference>
<dbReference type="GO" id="GO:0000139">
    <property type="term" value="C:Golgi membrane"/>
    <property type="evidence" value="ECO:0007669"/>
    <property type="project" value="UniProtKB-SubCell"/>
</dbReference>
<dbReference type="FunFam" id="3.90.1480.20:FF:000002">
    <property type="entry name" value="CMP-N-acetylneuraminate-beta-galactosamide- alpha-2,3-sialyltransferase 2"/>
    <property type="match status" value="1"/>
</dbReference>
<dbReference type="PIRSF" id="PIRSF005557">
    <property type="entry name" value="Sialyl_trans"/>
    <property type="match status" value="1"/>
</dbReference>
<evidence type="ECO:0000256" key="13">
    <source>
        <dbReference type="ARBA" id="ARBA00023098"/>
    </source>
</evidence>
<gene>
    <name evidence="34" type="ORF">SKAU_G00020260</name>
</gene>
<evidence type="ECO:0000256" key="8">
    <source>
        <dbReference type="ARBA" id="ARBA00022679"/>
    </source>
</evidence>
<evidence type="ECO:0000256" key="23">
    <source>
        <dbReference type="ARBA" id="ARBA00043673"/>
    </source>
</evidence>
<dbReference type="GO" id="GO:0097503">
    <property type="term" value="P:sialylation"/>
    <property type="evidence" value="ECO:0007669"/>
    <property type="project" value="TreeGrafter"/>
</dbReference>
<evidence type="ECO:0000256" key="26">
    <source>
        <dbReference type="ARBA" id="ARBA00047509"/>
    </source>
</evidence>
<evidence type="ECO:0000256" key="6">
    <source>
        <dbReference type="ARBA" id="ARBA00022525"/>
    </source>
</evidence>
<evidence type="ECO:0000256" key="1">
    <source>
        <dbReference type="ARBA" id="ARBA00004447"/>
    </source>
</evidence>
<keyword evidence="9 33" id="KW-0812">Transmembrane</keyword>
<evidence type="ECO:0000256" key="4">
    <source>
        <dbReference type="ARBA" id="ARBA00004934"/>
    </source>
</evidence>
<evidence type="ECO:0000256" key="25">
    <source>
        <dbReference type="ARBA" id="ARBA00043816"/>
    </source>
</evidence>
<proteinExistence type="inferred from homology"/>
<dbReference type="GO" id="GO:0047288">
    <property type="term" value="F:beta-D-galactosyl-(1-&gt;3)-N-acetyl-beta-D-galactosaminide alpha-2,3- sialyltransferase"/>
    <property type="evidence" value="ECO:0007669"/>
    <property type="project" value="UniProtKB-EC"/>
</dbReference>
<keyword evidence="12" id="KW-0333">Golgi apparatus</keyword>
<evidence type="ECO:0000256" key="2">
    <source>
        <dbReference type="ARBA" id="ARBA00004613"/>
    </source>
</evidence>
<organism evidence="34 35">
    <name type="scientific">Synaphobranchus kaupii</name>
    <name type="common">Kaup's arrowtooth eel</name>
    <dbReference type="NCBI Taxonomy" id="118154"/>
    <lineage>
        <taxon>Eukaryota</taxon>
        <taxon>Metazoa</taxon>
        <taxon>Chordata</taxon>
        <taxon>Craniata</taxon>
        <taxon>Vertebrata</taxon>
        <taxon>Euteleostomi</taxon>
        <taxon>Actinopterygii</taxon>
        <taxon>Neopterygii</taxon>
        <taxon>Teleostei</taxon>
        <taxon>Anguilliformes</taxon>
        <taxon>Synaphobranchidae</taxon>
        <taxon>Synaphobranchus</taxon>
    </lineage>
</organism>
<keyword evidence="16" id="KW-0325">Glycoprotein</keyword>
<comment type="catalytic activity">
    <reaction evidence="26">
        <text>ganglioside GM1 (d18:1(4E)/18:0) + CMP-N-acetyl-beta-neuraminate = ganglioside GD1a (18:1(4E)/18:0) + CMP + H(+)</text>
        <dbReference type="Rhea" id="RHEA:48248"/>
        <dbReference type="ChEBI" id="CHEBI:15378"/>
        <dbReference type="ChEBI" id="CHEBI:57812"/>
        <dbReference type="ChEBI" id="CHEBI:60377"/>
        <dbReference type="ChEBI" id="CHEBI:73110"/>
        <dbReference type="ChEBI" id="CHEBI:90153"/>
    </reaction>
    <physiologicalReaction direction="left-to-right" evidence="26">
        <dbReference type="Rhea" id="RHEA:48249"/>
    </physiologicalReaction>
</comment>
<evidence type="ECO:0000256" key="10">
    <source>
        <dbReference type="ARBA" id="ARBA00022968"/>
    </source>
</evidence>
<evidence type="ECO:0000256" key="11">
    <source>
        <dbReference type="ARBA" id="ARBA00022989"/>
    </source>
</evidence>
<evidence type="ECO:0000256" key="15">
    <source>
        <dbReference type="ARBA" id="ARBA00023157"/>
    </source>
</evidence>
<comment type="catalytic activity">
    <reaction evidence="27">
        <text>a globoside GalGb4Cer + CMP-N-acetyl-beta-neuraminate = a globoside MSGG + CMP + H(+)</text>
        <dbReference type="Rhea" id="RHEA:65372"/>
        <dbReference type="ChEBI" id="CHEBI:15378"/>
        <dbReference type="ChEBI" id="CHEBI:57812"/>
        <dbReference type="ChEBI" id="CHEBI:60377"/>
        <dbReference type="ChEBI" id="CHEBI:140623"/>
        <dbReference type="ChEBI" id="CHEBI:140691"/>
    </reaction>
    <physiologicalReaction direction="left-to-right" evidence="27">
        <dbReference type="Rhea" id="RHEA:65373"/>
    </physiologicalReaction>
</comment>
<comment type="catalytic activity">
    <reaction evidence="24">
        <text>a ganglioside GM1 (d18:1(4E)) + CMP-N-acetyl-beta-neuraminate = a ganglioside GD1a (d18:1(4E)) + CMP + H(+)</text>
        <dbReference type="Rhea" id="RHEA:18021"/>
        <dbReference type="ChEBI" id="CHEBI:15378"/>
        <dbReference type="ChEBI" id="CHEBI:57812"/>
        <dbReference type="ChEBI" id="CHEBI:60377"/>
        <dbReference type="ChEBI" id="CHEBI:77709"/>
        <dbReference type="ChEBI" id="CHEBI:78445"/>
        <dbReference type="EC" id="2.4.3.2"/>
    </reaction>
    <physiologicalReaction direction="left-to-right" evidence="24">
        <dbReference type="Rhea" id="RHEA:18022"/>
    </physiologicalReaction>
</comment>
<name>A0A9Q1GCP6_SYNKA</name>
<dbReference type="InterPro" id="IPR051757">
    <property type="entry name" value="Beta-gal_alpha2-3_sialyltrans"/>
</dbReference>
<evidence type="ECO:0000256" key="24">
    <source>
        <dbReference type="ARBA" id="ARBA00043773"/>
    </source>
</evidence>
<dbReference type="GO" id="GO:0032580">
    <property type="term" value="C:Golgi cisterna membrane"/>
    <property type="evidence" value="ECO:0007669"/>
    <property type="project" value="UniProtKB-SubCell"/>
</dbReference>
<evidence type="ECO:0000256" key="17">
    <source>
        <dbReference type="ARBA" id="ARBA00036292"/>
    </source>
</evidence>
<comment type="pathway">
    <text evidence="3">Protein modification; protein glycosylation.</text>
</comment>
<evidence type="ECO:0000256" key="12">
    <source>
        <dbReference type="ARBA" id="ARBA00023034"/>
    </source>
</evidence>
<evidence type="ECO:0000256" key="27">
    <source>
        <dbReference type="ARBA" id="ARBA00052027"/>
    </source>
</evidence>
<keyword evidence="7" id="KW-0328">Glycosyltransferase</keyword>
<dbReference type="EMBL" id="JAINUF010000001">
    <property type="protein sequence ID" value="KAJ8381248.1"/>
    <property type="molecule type" value="Genomic_DNA"/>
</dbReference>
<keyword evidence="10" id="KW-0735">Signal-anchor</keyword>
<dbReference type="InterPro" id="IPR038578">
    <property type="entry name" value="GT29-like_sf"/>
</dbReference>
<evidence type="ECO:0000256" key="14">
    <source>
        <dbReference type="ARBA" id="ARBA00023136"/>
    </source>
</evidence>
<dbReference type="PANTHER" id="PTHR46032:SF2">
    <property type="entry name" value="GAL BETA 1,3-GALNAC ALPHA-2,3-SIALYL TRANSFERASE-RELATED"/>
    <property type="match status" value="1"/>
</dbReference>
<dbReference type="Gene3D" id="3.90.1480.20">
    <property type="entry name" value="Glycosyl transferase family 29"/>
    <property type="match status" value="1"/>
</dbReference>
<comment type="subcellular location">
    <subcellularLocation>
        <location evidence="1">Golgi apparatus</location>
        <location evidence="1">Golgi stack membrane</location>
        <topology evidence="1">Single-pass type II membrane protein</topology>
    </subcellularLocation>
    <subcellularLocation>
        <location evidence="2">Secreted</location>
    </subcellularLocation>
</comment>
<dbReference type="InterPro" id="IPR001675">
    <property type="entry name" value="Glyco_trans_29"/>
</dbReference>
<sequence length="332" mass="38465">MIMQLFLRKNIVFRFNLAIFILLCGYWIVTCLFFPTGECSDQNEEQDNKHCACKHCLSQPNISKWFDSHFNNAIHPLLSQKNINLSADTLKFWNNLQPYYVPPPFQVVMRKVFQLFPGEEQYMDSGRSRCRSCAVVGNSNNLLGSSYGPQIDDHDFVMRMNEAKTVGYEEDVGSRTTHHFMYPESAIDLESNTSLVLIPFKMRDFEWLISVVTDGSIKVTYRRVPERIQFNKKKVLFYNPAFLKYIQEQWTKTPKCPSTGILVLLFAVHICDEVSVYGYGADSKGLWKHYWEKVKGNTHLSKHSGKREEHILQMLHEVGKIKLSKGNILEAT</sequence>
<evidence type="ECO:0000256" key="30">
    <source>
        <dbReference type="ARBA" id="ARBA00081228"/>
    </source>
</evidence>
<comment type="similarity">
    <text evidence="5">Belongs to the glycosyltransferase 29 family.</text>
</comment>
<dbReference type="OrthoDB" id="10264956at2759"/>
<evidence type="ECO:0000256" key="18">
    <source>
        <dbReference type="ARBA" id="ARBA00039106"/>
    </source>
</evidence>
<evidence type="ECO:0000256" key="7">
    <source>
        <dbReference type="ARBA" id="ARBA00022676"/>
    </source>
</evidence>
<evidence type="ECO:0000256" key="19">
    <source>
        <dbReference type="ARBA" id="ARBA00039107"/>
    </source>
</evidence>
<keyword evidence="15" id="KW-1015">Disulfide bond</keyword>
<dbReference type="GO" id="GO:0003836">
    <property type="term" value="F:beta-galactoside (CMP) alpha-2,3-sialyltransferase activity"/>
    <property type="evidence" value="ECO:0007669"/>
    <property type="project" value="UniProtKB-EC"/>
</dbReference>
<keyword evidence="14 33" id="KW-0472">Membrane</keyword>
<comment type="pathway">
    <text evidence="4">Glycolipid biosynthesis.</text>
</comment>
<dbReference type="EC" id="2.4.3.2" evidence="18"/>
<dbReference type="InterPro" id="IPR012163">
    <property type="entry name" value="Sialyl_trans"/>
</dbReference>
<keyword evidence="13" id="KW-0443">Lipid metabolism</keyword>
<evidence type="ECO:0000256" key="9">
    <source>
        <dbReference type="ARBA" id="ARBA00022692"/>
    </source>
</evidence>
<keyword evidence="8" id="KW-0808">Transferase</keyword>
<evidence type="ECO:0000256" key="32">
    <source>
        <dbReference type="ARBA" id="ARBA00082805"/>
    </source>
</evidence>
<evidence type="ECO:0000256" key="31">
    <source>
        <dbReference type="ARBA" id="ARBA00081332"/>
    </source>
</evidence>
<evidence type="ECO:0000256" key="3">
    <source>
        <dbReference type="ARBA" id="ARBA00004922"/>
    </source>
</evidence>
<accession>A0A9Q1GCP6</accession>
<keyword evidence="35" id="KW-1185">Reference proteome</keyword>
<keyword evidence="11 33" id="KW-1133">Transmembrane helix</keyword>
<comment type="subunit">
    <text evidence="28">Homodimer; disulfide-linked. Homodimer formation occurs in the endoplasmic reticulum.</text>
</comment>
<evidence type="ECO:0000256" key="33">
    <source>
        <dbReference type="SAM" id="Phobius"/>
    </source>
</evidence>
<evidence type="ECO:0000256" key="20">
    <source>
        <dbReference type="ARBA" id="ARBA00042448"/>
    </source>
</evidence>
<comment type="catalytic activity">
    <reaction evidence="17">
        <text>a beta-D-galactosyl-(1-&gt;3)-N-acetyl-alpha-D-galactosaminyl derivative + CMP-N-acetyl-beta-neuraminate = an N-acetyl-alpha-neuraminyl-(2-&gt;3)-beta-D-galactosyl-(1-&gt;3)-N-acetyl-alpha-D-galactosaminyl derivative + CMP + H(+)</text>
        <dbReference type="Rhea" id="RHEA:21616"/>
        <dbReference type="ChEBI" id="CHEBI:15378"/>
        <dbReference type="ChEBI" id="CHEBI:57812"/>
        <dbReference type="ChEBI" id="CHEBI:60377"/>
        <dbReference type="ChEBI" id="CHEBI:133470"/>
        <dbReference type="ChEBI" id="CHEBI:139596"/>
        <dbReference type="EC" id="2.4.3.4"/>
    </reaction>
    <physiologicalReaction direction="left-to-right" evidence="17">
        <dbReference type="Rhea" id="RHEA:21617"/>
    </physiologicalReaction>
</comment>
<reference evidence="34" key="1">
    <citation type="journal article" date="2023" name="Science">
        <title>Genome structures resolve the early diversification of teleost fishes.</title>
        <authorList>
            <person name="Parey E."/>
            <person name="Louis A."/>
            <person name="Montfort J."/>
            <person name="Bouchez O."/>
            <person name="Roques C."/>
            <person name="Iampietro C."/>
            <person name="Lluch J."/>
            <person name="Castinel A."/>
            <person name="Donnadieu C."/>
            <person name="Desvignes T."/>
            <person name="Floi Bucao C."/>
            <person name="Jouanno E."/>
            <person name="Wen M."/>
            <person name="Mejri S."/>
            <person name="Dirks R."/>
            <person name="Jansen H."/>
            <person name="Henkel C."/>
            <person name="Chen W.J."/>
            <person name="Zahm M."/>
            <person name="Cabau C."/>
            <person name="Klopp C."/>
            <person name="Thompson A.W."/>
            <person name="Robinson-Rechavi M."/>
            <person name="Braasch I."/>
            <person name="Lecointre G."/>
            <person name="Bobe J."/>
            <person name="Postlethwait J.H."/>
            <person name="Berthelot C."/>
            <person name="Roest Crollius H."/>
            <person name="Guiguen Y."/>
        </authorList>
    </citation>
    <scope>NUCLEOTIDE SEQUENCE</scope>
    <source>
        <strain evidence="34">WJC10195</strain>
    </source>
</reference>
<comment type="caution">
    <text evidence="34">The sequence shown here is derived from an EMBL/GenBank/DDBJ whole genome shotgun (WGS) entry which is preliminary data.</text>
</comment>
<evidence type="ECO:0000256" key="29">
    <source>
        <dbReference type="ARBA" id="ARBA00072809"/>
    </source>
</evidence>
<dbReference type="AlphaFoldDB" id="A0A9Q1GCP6"/>
<evidence type="ECO:0000256" key="5">
    <source>
        <dbReference type="ARBA" id="ARBA00006003"/>
    </source>
</evidence>
<evidence type="ECO:0000313" key="35">
    <source>
        <dbReference type="Proteomes" id="UP001152622"/>
    </source>
</evidence>
<dbReference type="EC" id="2.4.3.4" evidence="19"/>
<dbReference type="PANTHER" id="PTHR46032">
    <property type="entry name" value="ALPHA-2,3-SIALYLTRANSFERASE ST3GAL I ISOFORM X1"/>
    <property type="match status" value="1"/>
</dbReference>
<evidence type="ECO:0000313" key="34">
    <source>
        <dbReference type="EMBL" id="KAJ8381248.1"/>
    </source>
</evidence>
<evidence type="ECO:0000256" key="22">
    <source>
        <dbReference type="ARBA" id="ARBA00042991"/>
    </source>
</evidence>
<evidence type="ECO:0000256" key="21">
    <source>
        <dbReference type="ARBA" id="ARBA00042990"/>
    </source>
</evidence>
<dbReference type="Proteomes" id="UP001152622">
    <property type="component" value="Chromosome 1"/>
</dbReference>
<protein>
    <recommendedName>
        <fullName evidence="29">CMP-N-acetylneuraminate-beta-galactosamide-alpha-2,3-sialyltransferase 2</fullName>
        <ecNumber evidence="18">2.4.3.2</ecNumber>
        <ecNumber evidence="19">2.4.3.4</ecNumber>
    </recommendedName>
    <alternativeName>
        <fullName evidence="22">Gal-NAc6S</fullName>
    </alternativeName>
    <alternativeName>
        <fullName evidence="20">Gal-beta-1,3-GalNAc-alpha-2,3-sialyltransferase</fullName>
    </alternativeName>
    <alternativeName>
        <fullName evidence="21">Monosialoganglioside sialyltransferase</fullName>
    </alternativeName>
    <alternativeName>
        <fullName evidence="30">ST3Gal II</fullName>
    </alternativeName>
    <alternativeName>
        <fullName evidence="31">ST3GalA.2</fullName>
    </alternativeName>
    <alternativeName>
        <fullName evidence="32">Sialyltransferase 4B</fullName>
    </alternativeName>
</protein>
<feature type="transmembrane region" description="Helical" evidence="33">
    <location>
        <begin position="12"/>
        <end position="35"/>
    </location>
</feature>